<evidence type="ECO:0008006" key="5">
    <source>
        <dbReference type="Google" id="ProtNLM"/>
    </source>
</evidence>
<feature type="signal peptide" evidence="2">
    <location>
        <begin position="1"/>
        <end position="26"/>
    </location>
</feature>
<reference evidence="3" key="1">
    <citation type="journal article" date="2021" name="ISME J.">
        <title>Genomic evolution of the class Acidithiobacillia: deep-branching Proteobacteria living in extreme acidic conditions.</title>
        <authorList>
            <person name="Moya-Beltran A."/>
            <person name="Beard S."/>
            <person name="Rojas-Villalobos C."/>
            <person name="Issotta F."/>
            <person name="Gallardo Y."/>
            <person name="Ulloa R."/>
            <person name="Giaveno A."/>
            <person name="Degli Esposti M."/>
            <person name="Johnson D.B."/>
            <person name="Quatrini R."/>
        </authorList>
    </citation>
    <scope>NUCLEOTIDE SEQUENCE</scope>
    <source>
        <strain evidence="3">VAN18-1</strain>
    </source>
</reference>
<evidence type="ECO:0000256" key="2">
    <source>
        <dbReference type="SAM" id="SignalP"/>
    </source>
</evidence>
<keyword evidence="1" id="KW-0175">Coiled coil</keyword>
<dbReference type="RefSeq" id="WP_215872172.1">
    <property type="nucleotide sequence ID" value="NZ_JAAXYO010000036.1"/>
</dbReference>
<sequence>MVKCYQRVLPRLGVVAALALGLSACAQMVVPTPQESSSNAIAVQAARIHIFSLSPQVQARQLEPARQALAAAQAAQQRGDYLYADRETELARLRLDNIQQRLDQSPATDSNQEIKGQIRELQGRIASLQEKIAATRQQLQETNP</sequence>
<dbReference type="AlphaFoldDB" id="A0AAE3CJA0"/>
<feature type="chain" id="PRO_5041916309" description="DUF4398 domain-containing protein" evidence="2">
    <location>
        <begin position="27"/>
        <end position="144"/>
    </location>
</feature>
<feature type="coiled-coil region" evidence="1">
    <location>
        <begin position="111"/>
        <end position="138"/>
    </location>
</feature>
<comment type="caution">
    <text evidence="3">The sequence shown here is derived from an EMBL/GenBank/DDBJ whole genome shotgun (WGS) entry which is preliminary data.</text>
</comment>
<dbReference type="EMBL" id="JAAXYO010000036">
    <property type="protein sequence ID" value="MBU2787160.1"/>
    <property type="molecule type" value="Genomic_DNA"/>
</dbReference>
<dbReference type="Proteomes" id="UP001197378">
    <property type="component" value="Unassembled WGS sequence"/>
</dbReference>
<gene>
    <name evidence="3" type="ORF">HFQ13_02855</name>
</gene>
<proteinExistence type="predicted"/>
<accession>A0AAE3CJA0</accession>
<evidence type="ECO:0000256" key="1">
    <source>
        <dbReference type="SAM" id="Coils"/>
    </source>
</evidence>
<organism evidence="3 4">
    <name type="scientific">Igneacidithiobacillus copahuensis</name>
    <dbReference type="NCBI Taxonomy" id="2724909"/>
    <lineage>
        <taxon>Bacteria</taxon>
        <taxon>Pseudomonadati</taxon>
        <taxon>Pseudomonadota</taxon>
        <taxon>Acidithiobacillia</taxon>
        <taxon>Acidithiobacillales</taxon>
        <taxon>Acidithiobacillaceae</taxon>
        <taxon>Igneacidithiobacillus</taxon>
    </lineage>
</organism>
<evidence type="ECO:0000313" key="4">
    <source>
        <dbReference type="Proteomes" id="UP001197378"/>
    </source>
</evidence>
<protein>
    <recommendedName>
        <fullName evidence="5">DUF4398 domain-containing protein</fullName>
    </recommendedName>
</protein>
<keyword evidence="2" id="KW-0732">Signal</keyword>
<evidence type="ECO:0000313" key="3">
    <source>
        <dbReference type="EMBL" id="MBU2787160.1"/>
    </source>
</evidence>
<keyword evidence="4" id="KW-1185">Reference proteome</keyword>
<dbReference type="PROSITE" id="PS51257">
    <property type="entry name" value="PROKAR_LIPOPROTEIN"/>
    <property type="match status" value="1"/>
</dbReference>
<name>A0AAE3CJA0_9PROT</name>